<feature type="region of interest" description="Disordered" evidence="1">
    <location>
        <begin position="73"/>
        <end position="156"/>
    </location>
</feature>
<dbReference type="InterPro" id="IPR028045">
    <property type="entry name" value="HROB"/>
</dbReference>
<dbReference type="Proteomes" id="UP000007879">
    <property type="component" value="Unassembled WGS sequence"/>
</dbReference>
<feature type="compositionally biased region" description="Polar residues" evidence="1">
    <location>
        <begin position="128"/>
        <end position="156"/>
    </location>
</feature>
<dbReference type="RefSeq" id="XP_019862509.1">
    <property type="nucleotide sequence ID" value="XM_020006950.1"/>
</dbReference>
<dbReference type="GeneID" id="109591158"/>
<protein>
    <recommendedName>
        <fullName evidence="2">Homologous recombination OB-fold protein OB-fold domain-containing protein</fullName>
    </recommendedName>
</protein>
<feature type="compositionally biased region" description="Polar residues" evidence="1">
    <location>
        <begin position="83"/>
        <end position="103"/>
    </location>
</feature>
<name>A0AAN0JZH1_AMPQE</name>
<organism evidence="3 4">
    <name type="scientific">Amphimedon queenslandica</name>
    <name type="common">Sponge</name>
    <dbReference type="NCBI Taxonomy" id="400682"/>
    <lineage>
        <taxon>Eukaryota</taxon>
        <taxon>Metazoa</taxon>
        <taxon>Porifera</taxon>
        <taxon>Demospongiae</taxon>
        <taxon>Heteroscleromorpha</taxon>
        <taxon>Haplosclerida</taxon>
        <taxon>Niphatidae</taxon>
        <taxon>Amphimedon</taxon>
    </lineage>
</organism>
<dbReference type="PANTHER" id="PTHR14523:SF1">
    <property type="entry name" value="HOMOLOGOUS RECOMBINATION OB-FOLD PROTEIN"/>
    <property type="match status" value="1"/>
</dbReference>
<feature type="region of interest" description="Disordered" evidence="1">
    <location>
        <begin position="1"/>
        <end position="45"/>
    </location>
</feature>
<evidence type="ECO:0000313" key="3">
    <source>
        <dbReference type="EnsemblMetazoa" id="XP_019862509.1"/>
    </source>
</evidence>
<evidence type="ECO:0000313" key="4">
    <source>
        <dbReference type="Proteomes" id="UP000007879"/>
    </source>
</evidence>
<feature type="domain" description="Homologous recombination OB-fold protein OB-fold" evidence="2">
    <location>
        <begin position="275"/>
        <end position="356"/>
    </location>
</feature>
<dbReference type="EnsemblMetazoa" id="XM_020006950.1">
    <property type="protein sequence ID" value="XP_019862509.1"/>
    <property type="gene ID" value="LOC109591158"/>
</dbReference>
<dbReference type="GO" id="GO:0000725">
    <property type="term" value="P:recombinational repair"/>
    <property type="evidence" value="ECO:0007669"/>
    <property type="project" value="InterPro"/>
</dbReference>
<proteinExistence type="predicted"/>
<evidence type="ECO:0000256" key="1">
    <source>
        <dbReference type="SAM" id="MobiDB-lite"/>
    </source>
</evidence>
<sequence>MAELRQALSFLRQKKATDTAGTLPSPPAPIEKDKSPATSLQTHDVTDDLEDYDEIFKNCDMFDFSPININDRVDDTPPILSPPTHSKSRAVSQTDWSLSSQPLSKRPLLETTSQTTKTNSITRPLTAPSPSRIISTPTTASLPKRMTTPSISRLNTPTVSRTGVQATPTRVVRKFPGPAGCLPPLDTVKRLDDTSTVSVVSSGGTPASTPLRKSHVSVIYDYSDHQFDDFNQSSGPWARMRSELDVDDPLTSAILNANIASIIRQASKKELPNGKVPHLCVLVKSIVTSTKSATALLQDPSGEMHAAIHILVMEEYKDEFVEGSVAILRQVSVFSPSSRKHYLNVTLDNIVRIYPPQQSTNASSTSTRNLIVSALLLLVYLFV</sequence>
<dbReference type="KEGG" id="aqu:109591158"/>
<dbReference type="Pfam" id="PF15072">
    <property type="entry name" value="HROB"/>
    <property type="match status" value="1"/>
</dbReference>
<dbReference type="AlphaFoldDB" id="A0AAN0JZH1"/>
<dbReference type="InterPro" id="IPR058570">
    <property type="entry name" value="HROB_OB"/>
</dbReference>
<feature type="compositionally biased region" description="Low complexity" evidence="1">
    <location>
        <begin position="111"/>
        <end position="122"/>
    </location>
</feature>
<evidence type="ECO:0000259" key="2">
    <source>
        <dbReference type="Pfam" id="PF15072"/>
    </source>
</evidence>
<keyword evidence="4" id="KW-1185">Reference proteome</keyword>
<reference evidence="3" key="2">
    <citation type="submission" date="2024-06" db="UniProtKB">
        <authorList>
            <consortium name="EnsemblMetazoa"/>
        </authorList>
    </citation>
    <scope>IDENTIFICATION</scope>
</reference>
<reference evidence="4" key="1">
    <citation type="journal article" date="2010" name="Nature">
        <title>The Amphimedon queenslandica genome and the evolution of animal complexity.</title>
        <authorList>
            <person name="Srivastava M."/>
            <person name="Simakov O."/>
            <person name="Chapman J."/>
            <person name="Fahey B."/>
            <person name="Gauthier M.E."/>
            <person name="Mitros T."/>
            <person name="Richards G.S."/>
            <person name="Conaco C."/>
            <person name="Dacre M."/>
            <person name="Hellsten U."/>
            <person name="Larroux C."/>
            <person name="Putnam N.H."/>
            <person name="Stanke M."/>
            <person name="Adamska M."/>
            <person name="Darling A."/>
            <person name="Degnan S.M."/>
            <person name="Oakley T.H."/>
            <person name="Plachetzki D.C."/>
            <person name="Zhai Y."/>
            <person name="Adamski M."/>
            <person name="Calcino A."/>
            <person name="Cummins S.F."/>
            <person name="Goodstein D.M."/>
            <person name="Harris C."/>
            <person name="Jackson D.J."/>
            <person name="Leys S.P."/>
            <person name="Shu S."/>
            <person name="Woodcroft B.J."/>
            <person name="Vervoort M."/>
            <person name="Kosik K.S."/>
            <person name="Manning G."/>
            <person name="Degnan B.M."/>
            <person name="Rokhsar D.S."/>
        </authorList>
    </citation>
    <scope>NUCLEOTIDE SEQUENCE [LARGE SCALE GENOMIC DNA]</scope>
</reference>
<dbReference type="PANTHER" id="PTHR14523">
    <property type="entry name" value="UNCHARACTERIZED PROTEIN C17ORF53 HOMOLOG"/>
    <property type="match status" value="1"/>
</dbReference>
<accession>A0AAN0JZH1</accession>